<dbReference type="EMBL" id="MHTS01000024">
    <property type="protein sequence ID" value="OHA63876.1"/>
    <property type="molecule type" value="Genomic_DNA"/>
</dbReference>
<sequence length="293" mass="32516">MSFIPDNQLVILHMIPLPQPTKVVESKQNLGVFVIEGLYPGYGITIGNSLRRVLLSSLEGAAITQVKIKGVDHEFSTLPGVLEDVIMILLNLKQMRFRMYGEEPQTASLKVKGEREVKASDFKLPPSLELANGDLTIAHTTDKSIELEMEIQVERGIGYVPAGDRKKEKQEIGSIALDAIFTPMKRVSSKVENMRVGDRTDFNRLTLEIETDGTITPEEAFYQATDVLLKQFEVVMSGVKEIAEARLDSSRQAKMAPVSEEEKDEGEKSPKKSGKKAKTPRQTKGKKAAKSKE</sequence>
<accession>A0A1G2QTJ6</accession>
<evidence type="ECO:0000256" key="3">
    <source>
        <dbReference type="ARBA" id="ARBA00015972"/>
    </source>
</evidence>
<comment type="catalytic activity">
    <reaction evidence="10">
        <text>RNA(n) + a ribonucleoside 5'-triphosphate = RNA(n+1) + diphosphate</text>
        <dbReference type="Rhea" id="RHEA:21248"/>
        <dbReference type="Rhea" id="RHEA-COMP:14527"/>
        <dbReference type="Rhea" id="RHEA-COMP:17342"/>
        <dbReference type="ChEBI" id="CHEBI:33019"/>
        <dbReference type="ChEBI" id="CHEBI:61557"/>
        <dbReference type="ChEBI" id="CHEBI:140395"/>
        <dbReference type="EC" id="2.7.7.6"/>
    </reaction>
</comment>
<dbReference type="Gene3D" id="2.170.120.12">
    <property type="entry name" value="DNA-directed RNA polymerase, insert domain"/>
    <property type="match status" value="1"/>
</dbReference>
<dbReference type="InterPro" id="IPR036603">
    <property type="entry name" value="RBP11-like"/>
</dbReference>
<comment type="caution">
    <text evidence="13">The sequence shown here is derived from an EMBL/GenBank/DDBJ whole genome shotgun (WGS) entry which is preliminary data.</text>
</comment>
<evidence type="ECO:0000256" key="10">
    <source>
        <dbReference type="ARBA" id="ARBA00048552"/>
    </source>
</evidence>
<reference evidence="13 14" key="1">
    <citation type="journal article" date="2016" name="Nat. Commun.">
        <title>Thousands of microbial genomes shed light on interconnected biogeochemical processes in an aquifer system.</title>
        <authorList>
            <person name="Anantharaman K."/>
            <person name="Brown C.T."/>
            <person name="Hug L.A."/>
            <person name="Sharon I."/>
            <person name="Castelle C.J."/>
            <person name="Probst A.J."/>
            <person name="Thomas B.C."/>
            <person name="Singh A."/>
            <person name="Wilkins M.J."/>
            <person name="Karaoz U."/>
            <person name="Brodie E.L."/>
            <person name="Williams K.H."/>
            <person name="Hubbard S.S."/>
            <person name="Banfield J.F."/>
        </authorList>
    </citation>
    <scope>NUCLEOTIDE SEQUENCE [LARGE SCALE GENOMIC DNA]</scope>
</reference>
<dbReference type="SUPFAM" id="SSF55257">
    <property type="entry name" value="RBP11-like subunits of RNA polymerase"/>
    <property type="match status" value="1"/>
</dbReference>
<dbReference type="InterPro" id="IPR011773">
    <property type="entry name" value="DNA-dir_RpoA"/>
</dbReference>
<dbReference type="NCBIfam" id="TIGR02027">
    <property type="entry name" value="rpoA"/>
    <property type="match status" value="1"/>
</dbReference>
<dbReference type="AlphaFoldDB" id="A0A1G2QTJ6"/>
<keyword evidence="6" id="KW-0548">Nucleotidyltransferase</keyword>
<evidence type="ECO:0000256" key="6">
    <source>
        <dbReference type="ARBA" id="ARBA00022695"/>
    </source>
</evidence>
<evidence type="ECO:0000256" key="4">
    <source>
        <dbReference type="ARBA" id="ARBA00022478"/>
    </source>
</evidence>
<dbReference type="InterPro" id="IPR011262">
    <property type="entry name" value="DNA-dir_RNA_pol_insert"/>
</dbReference>
<dbReference type="InterPro" id="IPR036643">
    <property type="entry name" value="RNApol_insert_sf"/>
</dbReference>
<feature type="domain" description="DNA-directed RNA polymerase RpoA/D/Rpb3-type" evidence="12">
    <location>
        <begin position="30"/>
        <end position="238"/>
    </location>
</feature>
<dbReference type="Gene3D" id="3.30.1360.10">
    <property type="entry name" value="RNA polymerase, RBP11-like subunit"/>
    <property type="match status" value="1"/>
</dbReference>
<keyword evidence="7" id="KW-0804">Transcription</keyword>
<evidence type="ECO:0000256" key="9">
    <source>
        <dbReference type="ARBA" id="ARBA00033070"/>
    </source>
</evidence>
<evidence type="ECO:0000256" key="2">
    <source>
        <dbReference type="ARBA" id="ARBA00012418"/>
    </source>
</evidence>
<dbReference type="EC" id="2.7.7.6" evidence="2"/>
<dbReference type="GO" id="GO:0003899">
    <property type="term" value="F:DNA-directed RNA polymerase activity"/>
    <property type="evidence" value="ECO:0007669"/>
    <property type="project" value="UniProtKB-EC"/>
</dbReference>
<organism evidence="13 14">
    <name type="scientific">Candidatus Wildermuthbacteria bacterium RIFCSPHIGHO2_01_FULL_48_27b</name>
    <dbReference type="NCBI Taxonomy" id="1802447"/>
    <lineage>
        <taxon>Bacteria</taxon>
        <taxon>Candidatus Wildermuthiibacteriota</taxon>
    </lineage>
</organism>
<keyword evidence="4 13" id="KW-0240">DNA-directed RNA polymerase</keyword>
<dbReference type="Pfam" id="PF01000">
    <property type="entry name" value="RNA_pol_A_bac"/>
    <property type="match status" value="1"/>
</dbReference>
<dbReference type="Proteomes" id="UP000178170">
    <property type="component" value="Unassembled WGS sequence"/>
</dbReference>
<evidence type="ECO:0000256" key="1">
    <source>
        <dbReference type="ARBA" id="ARBA00007123"/>
    </source>
</evidence>
<gene>
    <name evidence="13" type="ORF">A2843_00985</name>
</gene>
<dbReference type="CDD" id="cd06928">
    <property type="entry name" value="RNAP_alpha_NTD"/>
    <property type="match status" value="1"/>
</dbReference>
<feature type="compositionally biased region" description="Basic residues" evidence="11">
    <location>
        <begin position="271"/>
        <end position="293"/>
    </location>
</feature>
<evidence type="ECO:0000256" key="5">
    <source>
        <dbReference type="ARBA" id="ARBA00022679"/>
    </source>
</evidence>
<dbReference type="GO" id="GO:0006351">
    <property type="term" value="P:DNA-templated transcription"/>
    <property type="evidence" value="ECO:0007669"/>
    <property type="project" value="InterPro"/>
</dbReference>
<dbReference type="GO" id="GO:0005737">
    <property type="term" value="C:cytoplasm"/>
    <property type="evidence" value="ECO:0007669"/>
    <property type="project" value="UniProtKB-ARBA"/>
</dbReference>
<evidence type="ECO:0000313" key="13">
    <source>
        <dbReference type="EMBL" id="OHA63876.1"/>
    </source>
</evidence>
<dbReference type="GO" id="GO:0003677">
    <property type="term" value="F:DNA binding"/>
    <property type="evidence" value="ECO:0007669"/>
    <property type="project" value="InterPro"/>
</dbReference>
<comment type="similarity">
    <text evidence="1">Belongs to the RNA polymerase alpha chain family.</text>
</comment>
<dbReference type="Pfam" id="PF01193">
    <property type="entry name" value="RNA_pol_L"/>
    <property type="match status" value="1"/>
</dbReference>
<evidence type="ECO:0000256" key="7">
    <source>
        <dbReference type="ARBA" id="ARBA00023163"/>
    </source>
</evidence>
<evidence type="ECO:0000256" key="8">
    <source>
        <dbReference type="ARBA" id="ARBA00032524"/>
    </source>
</evidence>
<evidence type="ECO:0000259" key="12">
    <source>
        <dbReference type="SMART" id="SM00662"/>
    </source>
</evidence>
<keyword evidence="5" id="KW-0808">Transferase</keyword>
<dbReference type="SUPFAM" id="SSF56553">
    <property type="entry name" value="Insert subdomain of RNA polymerase alpha subunit"/>
    <property type="match status" value="1"/>
</dbReference>
<dbReference type="GO" id="GO:0046983">
    <property type="term" value="F:protein dimerization activity"/>
    <property type="evidence" value="ECO:0007669"/>
    <property type="project" value="InterPro"/>
</dbReference>
<dbReference type="FunFam" id="2.170.120.12:FF:000001">
    <property type="entry name" value="DNA-directed RNA polymerase subunit alpha"/>
    <property type="match status" value="1"/>
</dbReference>
<dbReference type="InterPro" id="IPR011263">
    <property type="entry name" value="DNA-dir_RNA_pol_RpoA/D/Rpb3"/>
</dbReference>
<dbReference type="GO" id="GO:0000428">
    <property type="term" value="C:DNA-directed RNA polymerase complex"/>
    <property type="evidence" value="ECO:0007669"/>
    <property type="project" value="UniProtKB-KW"/>
</dbReference>
<evidence type="ECO:0000256" key="11">
    <source>
        <dbReference type="SAM" id="MobiDB-lite"/>
    </source>
</evidence>
<evidence type="ECO:0000313" key="14">
    <source>
        <dbReference type="Proteomes" id="UP000178170"/>
    </source>
</evidence>
<dbReference type="SMART" id="SM00662">
    <property type="entry name" value="RPOLD"/>
    <property type="match status" value="1"/>
</dbReference>
<feature type="region of interest" description="Disordered" evidence="11">
    <location>
        <begin position="246"/>
        <end position="293"/>
    </location>
</feature>
<protein>
    <recommendedName>
        <fullName evidence="3">DNA-directed RNA polymerase subunit alpha</fullName>
        <ecNumber evidence="2">2.7.7.6</ecNumber>
    </recommendedName>
    <alternativeName>
        <fullName evidence="9">RNA polymerase subunit alpha</fullName>
    </alternativeName>
    <alternativeName>
        <fullName evidence="8">Transcriptase subunit alpha</fullName>
    </alternativeName>
</protein>
<proteinExistence type="inferred from homology"/>
<name>A0A1G2QTJ6_9BACT</name>